<name>A0ABQ9VZJ6_SAGOE</name>
<organism evidence="2 3">
    <name type="scientific">Saguinus oedipus</name>
    <name type="common">Cotton-top tamarin</name>
    <name type="synonym">Oedipomidas oedipus</name>
    <dbReference type="NCBI Taxonomy" id="9490"/>
    <lineage>
        <taxon>Eukaryota</taxon>
        <taxon>Metazoa</taxon>
        <taxon>Chordata</taxon>
        <taxon>Craniata</taxon>
        <taxon>Vertebrata</taxon>
        <taxon>Euteleostomi</taxon>
        <taxon>Mammalia</taxon>
        <taxon>Eutheria</taxon>
        <taxon>Euarchontoglires</taxon>
        <taxon>Primates</taxon>
        <taxon>Haplorrhini</taxon>
        <taxon>Platyrrhini</taxon>
        <taxon>Cebidae</taxon>
        <taxon>Callitrichinae</taxon>
        <taxon>Saguinus</taxon>
    </lineage>
</organism>
<keyword evidence="3" id="KW-1185">Reference proteome</keyword>
<accession>A0ABQ9VZJ6</accession>
<comment type="caution">
    <text evidence="2">The sequence shown here is derived from an EMBL/GenBank/DDBJ whole genome shotgun (WGS) entry which is preliminary data.</text>
</comment>
<feature type="region of interest" description="Disordered" evidence="1">
    <location>
        <begin position="20"/>
        <end position="122"/>
    </location>
</feature>
<gene>
    <name evidence="2" type="ORF">P7K49_008812</name>
</gene>
<evidence type="ECO:0000313" key="2">
    <source>
        <dbReference type="EMBL" id="KAK2114546.1"/>
    </source>
</evidence>
<feature type="compositionally biased region" description="Pro residues" evidence="1">
    <location>
        <begin position="94"/>
        <end position="111"/>
    </location>
</feature>
<dbReference type="Proteomes" id="UP001266305">
    <property type="component" value="Unassembled WGS sequence"/>
</dbReference>
<feature type="non-terminal residue" evidence="2">
    <location>
        <position position="1"/>
    </location>
</feature>
<dbReference type="EMBL" id="JASSZA010000004">
    <property type="protein sequence ID" value="KAK2114546.1"/>
    <property type="molecule type" value="Genomic_DNA"/>
</dbReference>
<protein>
    <submittedName>
        <fullName evidence="2">Uncharacterized protein</fullName>
    </submittedName>
</protein>
<proteinExistence type="predicted"/>
<sequence length="122" mass="12481">GGNTAAEVLGGLDTVDCTFPSLPADRTKPAAPCAPSPALPAAPRRRPALRRNSGTRPSVHPSAGRTLARFPAAAEGGERTASGQRRGIQLPGPAARPPRQPRAPRPLPRPLRPAAAPTGARA</sequence>
<feature type="compositionally biased region" description="Low complexity" evidence="1">
    <location>
        <begin position="112"/>
        <end position="122"/>
    </location>
</feature>
<evidence type="ECO:0000256" key="1">
    <source>
        <dbReference type="SAM" id="MobiDB-lite"/>
    </source>
</evidence>
<reference evidence="2 3" key="1">
    <citation type="submission" date="2023-05" db="EMBL/GenBank/DDBJ databases">
        <title>B98-5 Cell Line De Novo Hybrid Assembly: An Optical Mapping Approach.</title>
        <authorList>
            <person name="Kananen K."/>
            <person name="Auerbach J.A."/>
            <person name="Kautto E."/>
            <person name="Blachly J.S."/>
        </authorList>
    </citation>
    <scope>NUCLEOTIDE SEQUENCE [LARGE SCALE GENOMIC DNA]</scope>
    <source>
        <strain evidence="2">B95-8</strain>
        <tissue evidence="2">Cell line</tissue>
    </source>
</reference>
<feature type="non-terminal residue" evidence="2">
    <location>
        <position position="122"/>
    </location>
</feature>
<evidence type="ECO:0000313" key="3">
    <source>
        <dbReference type="Proteomes" id="UP001266305"/>
    </source>
</evidence>